<comment type="caution">
    <text evidence="1">The sequence shown here is derived from an EMBL/GenBank/DDBJ whole genome shotgun (WGS) entry which is preliminary data.</text>
</comment>
<sequence>MFAMKPGFIIIALVGAALLLCAGCTDTSPPTVPPVSTPTSLTPEPTVTLPEGQSVTIQVGQKDPIYSTIPIEFSGGAGQVAVRDVRIQATLSNGEVIIDHLPPEKGARVIIQGTQADDRVEVFVTLNTGMTYKTIDQIVPYRTRA</sequence>
<protein>
    <submittedName>
        <fullName evidence="1">Uncharacterized protein</fullName>
    </submittedName>
</protein>
<evidence type="ECO:0000313" key="1">
    <source>
        <dbReference type="EMBL" id="KUG10843.1"/>
    </source>
</evidence>
<gene>
    <name evidence="1" type="ORF">ASZ90_016516</name>
</gene>
<proteinExistence type="predicted"/>
<dbReference type="AlphaFoldDB" id="A0A0W8EQN0"/>
<dbReference type="EMBL" id="LNQE01001736">
    <property type="protein sequence ID" value="KUG10843.1"/>
    <property type="molecule type" value="Genomic_DNA"/>
</dbReference>
<accession>A0A0W8EQN0</accession>
<name>A0A0W8EQN0_9ZZZZ</name>
<reference evidence="1" key="1">
    <citation type="journal article" date="2015" name="Proc. Natl. Acad. Sci. U.S.A.">
        <title>Networks of energetic and metabolic interactions define dynamics in microbial communities.</title>
        <authorList>
            <person name="Embree M."/>
            <person name="Liu J.K."/>
            <person name="Al-Bassam M.M."/>
            <person name="Zengler K."/>
        </authorList>
    </citation>
    <scope>NUCLEOTIDE SEQUENCE</scope>
</reference>
<organism evidence="1">
    <name type="scientific">hydrocarbon metagenome</name>
    <dbReference type="NCBI Taxonomy" id="938273"/>
    <lineage>
        <taxon>unclassified sequences</taxon>
        <taxon>metagenomes</taxon>
        <taxon>ecological metagenomes</taxon>
    </lineage>
</organism>